<gene>
    <name evidence="2" type="ORF">HYZ11_01240</name>
</gene>
<dbReference type="Pfam" id="PF06707">
    <property type="entry name" value="DUF1194"/>
    <property type="match status" value="1"/>
</dbReference>
<reference evidence="2" key="1">
    <citation type="submission" date="2020-07" db="EMBL/GenBank/DDBJ databases">
        <title>Huge and variable diversity of episymbiotic CPR bacteria and DPANN archaea in groundwater ecosystems.</title>
        <authorList>
            <person name="He C.Y."/>
            <person name="Keren R."/>
            <person name="Whittaker M."/>
            <person name="Farag I.F."/>
            <person name="Doudna J."/>
            <person name="Cate J.H.D."/>
            <person name="Banfield J.F."/>
        </authorList>
    </citation>
    <scope>NUCLEOTIDE SEQUENCE</scope>
    <source>
        <strain evidence="2">NC_groundwater_763_Ag_S-0.2um_68_21</strain>
    </source>
</reference>
<proteinExistence type="predicted"/>
<evidence type="ECO:0000256" key="1">
    <source>
        <dbReference type="SAM" id="SignalP"/>
    </source>
</evidence>
<comment type="caution">
    <text evidence="2">The sequence shown here is derived from an EMBL/GenBank/DDBJ whole genome shotgun (WGS) entry which is preliminary data.</text>
</comment>
<sequence>MRKAGVLIAAALALALADAGWAAGAERMAERVEVDLELILAVDVSGSIDEDEGRLQREGYRQALTDPGVIRAIQAGRHKRIAIAYVEWAGYRWQRLIADWTLIKDLESARALVAKVEASERVSGPFTSLSGIIDYSVPLFGVKYKGRRQVIDISGDGPNNRGRPVEKARDEALAKGIVINGLPIINERPNPWGRMPMQHLDLYYRNCVVGGPGSFLVVAKNFTDFARAVRRKLILEIVGLTPPERPVPVALPSDVPGCDAYLRPTRNFEDY</sequence>
<feature type="signal peptide" evidence="1">
    <location>
        <begin position="1"/>
        <end position="22"/>
    </location>
</feature>
<keyword evidence="1" id="KW-0732">Signal</keyword>
<organism evidence="2 3">
    <name type="scientific">Tectimicrobiota bacterium</name>
    <dbReference type="NCBI Taxonomy" id="2528274"/>
    <lineage>
        <taxon>Bacteria</taxon>
        <taxon>Pseudomonadati</taxon>
        <taxon>Nitrospinota/Tectimicrobiota group</taxon>
        <taxon>Candidatus Tectimicrobiota</taxon>
    </lineage>
</organism>
<dbReference type="InterPro" id="IPR036465">
    <property type="entry name" value="vWFA_dom_sf"/>
</dbReference>
<accession>A0A932HXH2</accession>
<evidence type="ECO:0000313" key="3">
    <source>
        <dbReference type="Proteomes" id="UP000782312"/>
    </source>
</evidence>
<dbReference type="Proteomes" id="UP000782312">
    <property type="component" value="Unassembled WGS sequence"/>
</dbReference>
<name>A0A932HXH2_UNCTE</name>
<dbReference type="EMBL" id="JACPUR010000001">
    <property type="protein sequence ID" value="MBI3126213.1"/>
    <property type="molecule type" value="Genomic_DNA"/>
</dbReference>
<evidence type="ECO:0000313" key="2">
    <source>
        <dbReference type="EMBL" id="MBI3126213.1"/>
    </source>
</evidence>
<dbReference type="InterPro" id="IPR010607">
    <property type="entry name" value="DUF1194"/>
</dbReference>
<feature type="chain" id="PRO_5037575515" evidence="1">
    <location>
        <begin position="23"/>
        <end position="271"/>
    </location>
</feature>
<dbReference type="Gene3D" id="3.40.50.410">
    <property type="entry name" value="von Willebrand factor, type A domain"/>
    <property type="match status" value="1"/>
</dbReference>
<protein>
    <submittedName>
        <fullName evidence="2">DUF1194 domain-containing protein</fullName>
    </submittedName>
</protein>
<dbReference type="AlphaFoldDB" id="A0A932HXH2"/>
<dbReference type="SUPFAM" id="SSF53300">
    <property type="entry name" value="vWA-like"/>
    <property type="match status" value="1"/>
</dbReference>